<keyword evidence="4" id="KW-0813">Transport</keyword>
<protein>
    <recommendedName>
        <fullName evidence="4">Copper transport protein</fullName>
    </recommendedName>
</protein>
<accession>A0AAE0Y0J2</accession>
<evidence type="ECO:0000313" key="6">
    <source>
        <dbReference type="EMBL" id="KAK3728674.1"/>
    </source>
</evidence>
<feature type="transmembrane region" description="Helical" evidence="4">
    <location>
        <begin position="28"/>
        <end position="48"/>
    </location>
</feature>
<evidence type="ECO:0000313" key="7">
    <source>
        <dbReference type="Proteomes" id="UP001283361"/>
    </source>
</evidence>
<feature type="transmembrane region" description="Helical" evidence="4">
    <location>
        <begin position="117"/>
        <end position="138"/>
    </location>
</feature>
<dbReference type="InterPro" id="IPR007274">
    <property type="entry name" value="Cop_transporter"/>
</dbReference>
<organism evidence="6 7">
    <name type="scientific">Elysia crispata</name>
    <name type="common">lettuce slug</name>
    <dbReference type="NCBI Taxonomy" id="231223"/>
    <lineage>
        <taxon>Eukaryota</taxon>
        <taxon>Metazoa</taxon>
        <taxon>Spiralia</taxon>
        <taxon>Lophotrochozoa</taxon>
        <taxon>Mollusca</taxon>
        <taxon>Gastropoda</taxon>
        <taxon>Heterobranchia</taxon>
        <taxon>Euthyneura</taxon>
        <taxon>Panpulmonata</taxon>
        <taxon>Sacoglossa</taxon>
        <taxon>Placobranchoidea</taxon>
        <taxon>Plakobranchidae</taxon>
        <taxon>Elysia</taxon>
    </lineage>
</organism>
<evidence type="ECO:0000256" key="5">
    <source>
        <dbReference type="SAM" id="MobiDB-lite"/>
    </source>
</evidence>
<dbReference type="AlphaFoldDB" id="A0AAE0Y0J2"/>
<reference evidence="6" key="1">
    <citation type="journal article" date="2023" name="G3 (Bethesda)">
        <title>A reference genome for the long-term kleptoplast-retaining sea slug Elysia crispata morphotype clarki.</title>
        <authorList>
            <person name="Eastman K.E."/>
            <person name="Pendleton A.L."/>
            <person name="Shaikh M.A."/>
            <person name="Suttiyut T."/>
            <person name="Ogas R."/>
            <person name="Tomko P."/>
            <person name="Gavelis G."/>
            <person name="Widhalm J.R."/>
            <person name="Wisecaver J.H."/>
        </authorList>
    </citation>
    <scope>NUCLEOTIDE SEQUENCE</scope>
    <source>
        <strain evidence="6">ECLA1</strain>
    </source>
</reference>
<comment type="similarity">
    <text evidence="4">Belongs to the copper transporter (Ctr) (TC 1.A.56) family. SLC31A subfamily.</text>
</comment>
<proteinExistence type="inferred from homology"/>
<keyword evidence="4" id="KW-0406">Ion transport</keyword>
<name>A0AAE0Y0J2_9GAST</name>
<dbReference type="PANTHER" id="PTHR12483">
    <property type="entry name" value="SOLUTE CARRIER FAMILY 31 COPPER TRANSPORTERS"/>
    <property type="match status" value="1"/>
</dbReference>
<evidence type="ECO:0000256" key="2">
    <source>
        <dbReference type="ARBA" id="ARBA00022989"/>
    </source>
</evidence>
<evidence type="ECO:0000256" key="1">
    <source>
        <dbReference type="ARBA" id="ARBA00022692"/>
    </source>
</evidence>
<sequence>MMNRFFKATVHMTDVIFKGWDTSSTKDAVIASFIALIMTIFFEWIKVVKAYIIVRRRQSPLTYGKYHKTDQYQQQQGDQGNRDGDGREVQGSYSSTAELLSSLKIPASIEQIRKWRITLFILESIMHTFNFLWGYILMLLVMTYSVWFLVAVLIGSGLGYFLFDPVRQMYAEKYLGNQQSSADCDMKSPEPTDPQQSAINSQDWVMSPNYRLLEDT</sequence>
<feature type="transmembrane region" description="Helical" evidence="4">
    <location>
        <begin position="144"/>
        <end position="163"/>
    </location>
</feature>
<keyword evidence="1 4" id="KW-0812">Transmembrane</keyword>
<gene>
    <name evidence="6" type="ORF">RRG08_041858</name>
</gene>
<evidence type="ECO:0000256" key="4">
    <source>
        <dbReference type="RuleBase" id="RU367022"/>
    </source>
</evidence>
<feature type="region of interest" description="Disordered" evidence="5">
    <location>
        <begin position="69"/>
        <end position="90"/>
    </location>
</feature>
<dbReference type="GO" id="GO:0016020">
    <property type="term" value="C:membrane"/>
    <property type="evidence" value="ECO:0007669"/>
    <property type="project" value="UniProtKB-SubCell"/>
</dbReference>
<keyword evidence="3 4" id="KW-0472">Membrane</keyword>
<keyword evidence="2 4" id="KW-1133">Transmembrane helix</keyword>
<dbReference type="GO" id="GO:0005375">
    <property type="term" value="F:copper ion transmembrane transporter activity"/>
    <property type="evidence" value="ECO:0007669"/>
    <property type="project" value="UniProtKB-UniRule"/>
</dbReference>
<evidence type="ECO:0000256" key="3">
    <source>
        <dbReference type="ARBA" id="ARBA00023136"/>
    </source>
</evidence>
<keyword evidence="4" id="KW-0187">Copper transport</keyword>
<keyword evidence="7" id="KW-1185">Reference proteome</keyword>
<dbReference type="Pfam" id="PF04145">
    <property type="entry name" value="Ctr"/>
    <property type="match status" value="1"/>
</dbReference>
<dbReference type="EMBL" id="JAWDGP010007174">
    <property type="protein sequence ID" value="KAK3728674.1"/>
    <property type="molecule type" value="Genomic_DNA"/>
</dbReference>
<comment type="subcellular location">
    <subcellularLocation>
        <location evidence="4">Membrane</location>
        <topology evidence="4">Multi-pass membrane protein</topology>
    </subcellularLocation>
</comment>
<keyword evidence="4" id="KW-0186">Copper</keyword>
<comment type="caution">
    <text evidence="6">The sequence shown here is derived from an EMBL/GenBank/DDBJ whole genome shotgun (WGS) entry which is preliminary data.</text>
</comment>
<dbReference type="Proteomes" id="UP001283361">
    <property type="component" value="Unassembled WGS sequence"/>
</dbReference>